<evidence type="ECO:0000313" key="1">
    <source>
        <dbReference type="EMBL" id="KAJ0085080.1"/>
    </source>
</evidence>
<proteinExistence type="predicted"/>
<comment type="caution">
    <text evidence="1">The sequence shown here is derived from an EMBL/GenBank/DDBJ whole genome shotgun (WGS) entry which is preliminary data.</text>
</comment>
<accession>A0ACC1AFR2</accession>
<evidence type="ECO:0000313" key="2">
    <source>
        <dbReference type="Proteomes" id="UP001164250"/>
    </source>
</evidence>
<keyword evidence="2" id="KW-1185">Reference proteome</keyword>
<reference evidence="2" key="1">
    <citation type="journal article" date="2023" name="G3 (Bethesda)">
        <title>Genome assembly and association tests identify interacting loci associated with vigor, precocity, and sex in interspecific pistachio rootstocks.</title>
        <authorList>
            <person name="Palmer W."/>
            <person name="Jacygrad E."/>
            <person name="Sagayaradj S."/>
            <person name="Cavanaugh K."/>
            <person name="Han R."/>
            <person name="Bertier L."/>
            <person name="Beede B."/>
            <person name="Kafkas S."/>
            <person name="Golino D."/>
            <person name="Preece J."/>
            <person name="Michelmore R."/>
        </authorList>
    </citation>
    <scope>NUCLEOTIDE SEQUENCE [LARGE SCALE GENOMIC DNA]</scope>
</reference>
<protein>
    <submittedName>
        <fullName evidence="1">Uncharacterized protein</fullName>
    </submittedName>
</protein>
<gene>
    <name evidence="1" type="ORF">Patl1_07385</name>
</gene>
<name>A0ACC1AFR2_9ROSI</name>
<dbReference type="EMBL" id="CM047906">
    <property type="protein sequence ID" value="KAJ0085080.1"/>
    <property type="molecule type" value="Genomic_DNA"/>
</dbReference>
<sequence length="159" mass="17842">MRFLNRALLPPEDSEEYGSMSSIKEVEEAKAFLRLVPIWITNLVYALVFAQSSTFFTKQGATMDRWDCITRALTGKPAGITMLQRIGSGMFLSILTMVIAALVEMKRLKTAEEYGLIDKPNVTIPMSVCWLIPQYVVTGVSEALTMVGLQEFFYDQVPC</sequence>
<organism evidence="1 2">
    <name type="scientific">Pistacia atlantica</name>
    <dbReference type="NCBI Taxonomy" id="434234"/>
    <lineage>
        <taxon>Eukaryota</taxon>
        <taxon>Viridiplantae</taxon>
        <taxon>Streptophyta</taxon>
        <taxon>Embryophyta</taxon>
        <taxon>Tracheophyta</taxon>
        <taxon>Spermatophyta</taxon>
        <taxon>Magnoliopsida</taxon>
        <taxon>eudicotyledons</taxon>
        <taxon>Gunneridae</taxon>
        <taxon>Pentapetalae</taxon>
        <taxon>rosids</taxon>
        <taxon>malvids</taxon>
        <taxon>Sapindales</taxon>
        <taxon>Anacardiaceae</taxon>
        <taxon>Pistacia</taxon>
    </lineage>
</organism>
<dbReference type="Proteomes" id="UP001164250">
    <property type="component" value="Chromosome 10"/>
</dbReference>